<dbReference type="InterPro" id="IPR036188">
    <property type="entry name" value="FAD/NAD-bd_sf"/>
</dbReference>
<protein>
    <submittedName>
        <fullName evidence="2">Putative flavoprotein involved in K+ transport</fullName>
    </submittedName>
</protein>
<sequence length="431" mass="48344">MNNQQNNPRPHYQVIIVGGGQAGLSVSYHLQKLDISHIVFEKNRVAHSWRNDRWDSFCLVTPNWQCRLPDFPYQGDDPQGFMLKDQIVEYVEAFAKKINAPLNEGVAVTRVRRGKQGWLEVTTSAGEFTADHLVVATGGYDIPIIPDYAKNLPDHIAQIHSVQYRNPQSLPAGEVLVVGTGQSGVQLMEDLHLAGRKVHLAVGNAPRSPRLYRGRETTEWLYDLGFYQLTFDNHPMGDAVRHKTNHYLTGRDGGHEIDLRKFALEGVSLYGSMANIQGATLEFKADLTQNLDEADDVYVRIRKDIDRYIAENGIDAPEEPPFRKAWEPEFDPLSIDADAAGITSIVWAIGFRPDYSWIELPAFDAQGHPQFQRGITNEEGLYFIGLPWLNTWGSGRFLGIAEDAQYLAGVIQGKIEAAQSQTCTSRRPAMN</sequence>
<dbReference type="AlphaFoldDB" id="A0A2S6HEX5"/>
<dbReference type="InterPro" id="IPR050982">
    <property type="entry name" value="Auxin_biosynth/cation_transpt"/>
</dbReference>
<dbReference type="NCBIfam" id="TIGR04046">
    <property type="entry name" value="MSMEG_0569_nitr"/>
    <property type="match status" value="1"/>
</dbReference>
<dbReference type="GO" id="GO:0050660">
    <property type="term" value="F:flavin adenine dinucleotide binding"/>
    <property type="evidence" value="ECO:0007669"/>
    <property type="project" value="TreeGrafter"/>
</dbReference>
<dbReference type="PRINTS" id="PR00411">
    <property type="entry name" value="PNDRDTASEI"/>
</dbReference>
<evidence type="ECO:0000313" key="2">
    <source>
        <dbReference type="EMBL" id="PPK76012.1"/>
    </source>
</evidence>
<name>A0A2S6HEX5_9GAMM</name>
<evidence type="ECO:0000313" key="3">
    <source>
        <dbReference type="Proteomes" id="UP000240010"/>
    </source>
</evidence>
<organism evidence="2 3">
    <name type="scientific">Methylobacter tundripaludum</name>
    <dbReference type="NCBI Taxonomy" id="173365"/>
    <lineage>
        <taxon>Bacteria</taxon>
        <taxon>Pseudomonadati</taxon>
        <taxon>Pseudomonadota</taxon>
        <taxon>Gammaproteobacteria</taxon>
        <taxon>Methylococcales</taxon>
        <taxon>Methylococcaceae</taxon>
        <taxon>Methylobacter</taxon>
    </lineage>
</organism>
<dbReference type="EMBL" id="PTIZ01000004">
    <property type="protein sequence ID" value="PPK76012.1"/>
    <property type="molecule type" value="Genomic_DNA"/>
</dbReference>
<dbReference type="InterPro" id="IPR024000">
    <property type="entry name" value="CHP04046_FMN-dependent"/>
</dbReference>
<dbReference type="Gene3D" id="3.50.50.60">
    <property type="entry name" value="FAD/NAD(P)-binding domain"/>
    <property type="match status" value="2"/>
</dbReference>
<dbReference type="PRINTS" id="PR00368">
    <property type="entry name" value="FADPNR"/>
</dbReference>
<comment type="caution">
    <text evidence="2">The sequence shown here is derived from an EMBL/GenBank/DDBJ whole genome shotgun (WGS) entry which is preliminary data.</text>
</comment>
<keyword evidence="1" id="KW-0560">Oxidoreductase</keyword>
<dbReference type="SUPFAM" id="SSF51905">
    <property type="entry name" value="FAD/NAD(P)-binding domain"/>
    <property type="match status" value="1"/>
</dbReference>
<dbReference type="RefSeq" id="WP_104428523.1">
    <property type="nucleotide sequence ID" value="NZ_PTIZ01000004.1"/>
</dbReference>
<dbReference type="PANTHER" id="PTHR43539:SF78">
    <property type="entry name" value="FLAVIN-CONTAINING MONOOXYGENASE"/>
    <property type="match status" value="1"/>
</dbReference>
<reference evidence="2 3" key="1">
    <citation type="submission" date="2018-02" db="EMBL/GenBank/DDBJ databases">
        <title>Subsurface microbial communities from deep shales in Ohio and West Virginia, USA.</title>
        <authorList>
            <person name="Wrighton K."/>
        </authorList>
    </citation>
    <scope>NUCLEOTIDE SEQUENCE [LARGE SCALE GENOMIC DNA]</scope>
    <source>
        <strain evidence="2 3">OWC-DMM</strain>
    </source>
</reference>
<proteinExistence type="predicted"/>
<accession>A0A2S6HEX5</accession>
<dbReference type="PANTHER" id="PTHR43539">
    <property type="entry name" value="FLAVIN-BINDING MONOOXYGENASE-LIKE PROTEIN (AFU_ORTHOLOGUE AFUA_4G09220)"/>
    <property type="match status" value="1"/>
</dbReference>
<dbReference type="Pfam" id="PF13738">
    <property type="entry name" value="Pyr_redox_3"/>
    <property type="match status" value="1"/>
</dbReference>
<evidence type="ECO:0000256" key="1">
    <source>
        <dbReference type="ARBA" id="ARBA00023002"/>
    </source>
</evidence>
<gene>
    <name evidence="2" type="ORF">B0F87_104102</name>
</gene>
<dbReference type="Proteomes" id="UP000240010">
    <property type="component" value="Unassembled WGS sequence"/>
</dbReference>
<dbReference type="GO" id="GO:0004497">
    <property type="term" value="F:monooxygenase activity"/>
    <property type="evidence" value="ECO:0007669"/>
    <property type="project" value="TreeGrafter"/>
</dbReference>